<proteinExistence type="predicted"/>
<dbReference type="AlphaFoldDB" id="A0A399G6J1"/>
<protein>
    <submittedName>
        <fullName evidence="3">Uncharacterized protein</fullName>
    </submittedName>
</protein>
<feature type="compositionally biased region" description="Basic and acidic residues" evidence="1">
    <location>
        <begin position="71"/>
        <end position="82"/>
    </location>
</feature>
<evidence type="ECO:0000256" key="2">
    <source>
        <dbReference type="SAM" id="Phobius"/>
    </source>
</evidence>
<dbReference type="OrthoDB" id="4775046at2"/>
<organism evidence="3 4">
    <name type="scientific">Thermobifida halotolerans</name>
    <dbReference type="NCBI Taxonomy" id="483545"/>
    <lineage>
        <taxon>Bacteria</taxon>
        <taxon>Bacillati</taxon>
        <taxon>Actinomycetota</taxon>
        <taxon>Actinomycetes</taxon>
        <taxon>Streptosporangiales</taxon>
        <taxon>Nocardiopsidaceae</taxon>
        <taxon>Thermobifida</taxon>
    </lineage>
</organism>
<dbReference type="EMBL" id="CP063196">
    <property type="protein sequence ID" value="UOE20561.1"/>
    <property type="molecule type" value="Genomic_DNA"/>
</dbReference>
<keyword evidence="2" id="KW-1133">Transmembrane helix</keyword>
<dbReference type="Pfam" id="PF20059">
    <property type="entry name" value="DUF6458"/>
    <property type="match status" value="1"/>
</dbReference>
<dbReference type="Proteomes" id="UP000265719">
    <property type="component" value="Chromosome"/>
</dbReference>
<feature type="transmembrane region" description="Helical" evidence="2">
    <location>
        <begin position="33"/>
        <end position="52"/>
    </location>
</feature>
<reference evidence="3" key="1">
    <citation type="submission" date="2020-10" db="EMBL/GenBank/DDBJ databases">
        <title>De novo genome project of the cellulose decomposer Thermobifida halotolerans type strain.</title>
        <authorList>
            <person name="Nagy I."/>
            <person name="Horvath B."/>
            <person name="Kukolya J."/>
            <person name="Nagy I."/>
            <person name="Orsini M."/>
        </authorList>
    </citation>
    <scope>NUCLEOTIDE SEQUENCE</scope>
    <source>
        <strain evidence="3">DSM 44931</strain>
    </source>
</reference>
<evidence type="ECO:0000313" key="3">
    <source>
        <dbReference type="EMBL" id="UOE20561.1"/>
    </source>
</evidence>
<dbReference type="InterPro" id="IPR045597">
    <property type="entry name" value="DUF6458"/>
</dbReference>
<feature type="region of interest" description="Disordered" evidence="1">
    <location>
        <begin position="55"/>
        <end position="82"/>
    </location>
</feature>
<keyword evidence="2" id="KW-0472">Membrane</keyword>
<evidence type="ECO:0000256" key="1">
    <source>
        <dbReference type="SAM" id="MobiDB-lite"/>
    </source>
</evidence>
<gene>
    <name evidence="3" type="ORF">NI17_004900</name>
</gene>
<dbReference type="KEGG" id="thao:NI17_004900"/>
<evidence type="ECO:0000313" key="4">
    <source>
        <dbReference type="Proteomes" id="UP000265719"/>
    </source>
</evidence>
<sequence length="82" mass="8845">MGIAGSLLFIAVGAVLAFAVQIDSVGVLNINMIGWILLVIGLVALGLQFVSWRPRRPTLSPRVPPEEEEERGPRFRDAGPPP</sequence>
<keyword evidence="2" id="KW-0812">Transmembrane</keyword>
<accession>A0A399G6J1</accession>
<name>A0A399G6J1_9ACTN</name>
<keyword evidence="4" id="KW-1185">Reference proteome</keyword>
<dbReference type="RefSeq" id="WP_068693001.1">
    <property type="nucleotide sequence ID" value="NZ_CP063196.1"/>
</dbReference>